<dbReference type="InterPro" id="IPR002068">
    <property type="entry name" value="A-crystallin/Hsp20_dom"/>
</dbReference>
<dbReference type="Ensembl" id="ENSSFAT00005039892.1">
    <property type="protein sequence ID" value="ENSSFAP00005038454.1"/>
    <property type="gene ID" value="ENSSFAG00005019301.1"/>
</dbReference>
<name>A0A672IBA8_SALFA</name>
<dbReference type="AlphaFoldDB" id="A0A672IBA8"/>
<dbReference type="CDD" id="cd06526">
    <property type="entry name" value="metazoan_ACD"/>
    <property type="match status" value="1"/>
</dbReference>
<keyword evidence="3" id="KW-0812">Transmembrane</keyword>
<evidence type="ECO:0000256" key="2">
    <source>
        <dbReference type="RuleBase" id="RU003616"/>
    </source>
</evidence>
<dbReference type="InParanoid" id="A0A672IBA8"/>
<sequence length="217" mass="24291">MSDQAKEDMPCGGSSTGMSTAPLYRLPSRIFNQDLGLPPFLGLDWLPRGLPVYSWPGFAPAPLFVPHIAGSVHQPSQKIPKWRVGMDVAHFSPSEISVSLKDEFLEVKGKHGERPDEHGFIARCFIRKYRLPAEVDATKITSTLSADGILTVEAPVPEAFVPAAVIIPIKVQLLSICTCTVFFFFFFFFFAIFFIEAPKTNEPIREFECWIHESDEL</sequence>
<evidence type="ECO:0000313" key="6">
    <source>
        <dbReference type="Proteomes" id="UP000472267"/>
    </source>
</evidence>
<reference evidence="5" key="1">
    <citation type="submission" date="2019-06" db="EMBL/GenBank/DDBJ databases">
        <authorList>
            <consortium name="Wellcome Sanger Institute Data Sharing"/>
        </authorList>
    </citation>
    <scope>NUCLEOTIDE SEQUENCE [LARGE SCALE GENOMIC DNA]</scope>
</reference>
<keyword evidence="3" id="KW-1133">Transmembrane helix</keyword>
<evidence type="ECO:0000256" key="1">
    <source>
        <dbReference type="PROSITE-ProRule" id="PRU00285"/>
    </source>
</evidence>
<dbReference type="PANTHER" id="PTHR45640">
    <property type="entry name" value="HEAT SHOCK PROTEIN HSP-12.2-RELATED"/>
    <property type="match status" value="1"/>
</dbReference>
<reference evidence="5" key="2">
    <citation type="submission" date="2025-08" db="UniProtKB">
        <authorList>
            <consortium name="Ensembl"/>
        </authorList>
    </citation>
    <scope>IDENTIFICATION</scope>
</reference>
<dbReference type="GO" id="GO:0042026">
    <property type="term" value="P:protein refolding"/>
    <property type="evidence" value="ECO:0007669"/>
    <property type="project" value="TreeGrafter"/>
</dbReference>
<dbReference type="GO" id="GO:0051082">
    <property type="term" value="F:unfolded protein binding"/>
    <property type="evidence" value="ECO:0007669"/>
    <property type="project" value="TreeGrafter"/>
</dbReference>
<dbReference type="GO" id="GO:0005634">
    <property type="term" value="C:nucleus"/>
    <property type="evidence" value="ECO:0007669"/>
    <property type="project" value="TreeGrafter"/>
</dbReference>
<proteinExistence type="inferred from homology"/>
<keyword evidence="6" id="KW-1185">Reference proteome</keyword>
<dbReference type="SUPFAM" id="SSF49764">
    <property type="entry name" value="HSP20-like chaperones"/>
    <property type="match status" value="1"/>
</dbReference>
<evidence type="ECO:0000313" key="5">
    <source>
        <dbReference type="Ensembl" id="ENSSFAP00005038454.1"/>
    </source>
</evidence>
<feature type="transmembrane region" description="Helical" evidence="3">
    <location>
        <begin position="173"/>
        <end position="195"/>
    </location>
</feature>
<dbReference type="InterPro" id="IPR008978">
    <property type="entry name" value="HSP20-like_chaperone"/>
</dbReference>
<organism evidence="5 6">
    <name type="scientific">Salarias fasciatus</name>
    <name type="common">Jewelled blenny</name>
    <name type="synonym">Blennius fasciatus</name>
    <dbReference type="NCBI Taxonomy" id="181472"/>
    <lineage>
        <taxon>Eukaryota</taxon>
        <taxon>Metazoa</taxon>
        <taxon>Chordata</taxon>
        <taxon>Craniata</taxon>
        <taxon>Vertebrata</taxon>
        <taxon>Euteleostomi</taxon>
        <taxon>Actinopterygii</taxon>
        <taxon>Neopterygii</taxon>
        <taxon>Teleostei</taxon>
        <taxon>Neoteleostei</taxon>
        <taxon>Acanthomorphata</taxon>
        <taxon>Ovalentaria</taxon>
        <taxon>Blenniimorphae</taxon>
        <taxon>Blenniiformes</taxon>
        <taxon>Blennioidei</taxon>
        <taxon>Blenniidae</taxon>
        <taxon>Salariinae</taxon>
        <taxon>Salarias</taxon>
    </lineage>
</organism>
<evidence type="ECO:0000256" key="3">
    <source>
        <dbReference type="SAM" id="Phobius"/>
    </source>
</evidence>
<accession>A0A672IBA8</accession>
<dbReference type="InterPro" id="IPR001436">
    <property type="entry name" value="Alpha-crystallin/sHSP_animal"/>
</dbReference>
<dbReference type="PROSITE" id="PS01031">
    <property type="entry name" value="SHSP"/>
    <property type="match status" value="1"/>
</dbReference>
<dbReference type="GO" id="GO:0043066">
    <property type="term" value="P:negative regulation of apoptotic process"/>
    <property type="evidence" value="ECO:0007669"/>
    <property type="project" value="TreeGrafter"/>
</dbReference>
<dbReference type="Proteomes" id="UP000472267">
    <property type="component" value="Chromosome 12"/>
</dbReference>
<evidence type="ECO:0000259" key="4">
    <source>
        <dbReference type="PROSITE" id="PS01031"/>
    </source>
</evidence>
<reference evidence="5" key="3">
    <citation type="submission" date="2025-09" db="UniProtKB">
        <authorList>
            <consortium name="Ensembl"/>
        </authorList>
    </citation>
    <scope>IDENTIFICATION</scope>
</reference>
<dbReference type="PRINTS" id="PR00299">
    <property type="entry name" value="ACRYSTALLIN"/>
</dbReference>
<comment type="similarity">
    <text evidence="1 2">Belongs to the small heat shock protein (HSP20) family.</text>
</comment>
<dbReference type="Pfam" id="PF00011">
    <property type="entry name" value="HSP20"/>
    <property type="match status" value="1"/>
</dbReference>
<keyword evidence="3" id="KW-0472">Membrane</keyword>
<feature type="domain" description="SHSP" evidence="4">
    <location>
        <begin position="63"/>
        <end position="172"/>
    </location>
</feature>
<dbReference type="Gene3D" id="2.60.40.790">
    <property type="match status" value="1"/>
</dbReference>
<dbReference type="PANTHER" id="PTHR45640:SF7">
    <property type="entry name" value="HEAT SHOCK PROTEIN BETA-1"/>
    <property type="match status" value="1"/>
</dbReference>
<dbReference type="GO" id="GO:0005737">
    <property type="term" value="C:cytoplasm"/>
    <property type="evidence" value="ECO:0007669"/>
    <property type="project" value="TreeGrafter"/>
</dbReference>
<dbReference type="GO" id="GO:0009408">
    <property type="term" value="P:response to heat"/>
    <property type="evidence" value="ECO:0007669"/>
    <property type="project" value="TreeGrafter"/>
</dbReference>
<protein>
    <recommendedName>
        <fullName evidence="4">SHSP domain-containing protein</fullName>
    </recommendedName>
</protein>